<proteinExistence type="predicted"/>
<evidence type="ECO:0000313" key="2">
    <source>
        <dbReference type="Proteomes" id="UP000680279"/>
    </source>
</evidence>
<accession>A0ABQ4K9R9</accession>
<name>A0ABQ4K9R9_9BACI</name>
<comment type="caution">
    <text evidence="1">The sequence shown here is derived from an EMBL/GenBank/DDBJ whole genome shotgun (WGS) entry which is preliminary data.</text>
</comment>
<evidence type="ECO:0000313" key="1">
    <source>
        <dbReference type="EMBL" id="GIN21613.1"/>
    </source>
</evidence>
<dbReference type="EMBL" id="BOQT01000010">
    <property type="protein sequence ID" value="GIN21613.1"/>
    <property type="molecule type" value="Genomic_DNA"/>
</dbReference>
<dbReference type="Proteomes" id="UP000680279">
    <property type="component" value="Unassembled WGS sequence"/>
</dbReference>
<organism evidence="1 2">
    <name type="scientific">Siminovitchia fordii</name>
    <dbReference type="NCBI Taxonomy" id="254759"/>
    <lineage>
        <taxon>Bacteria</taxon>
        <taxon>Bacillati</taxon>
        <taxon>Bacillota</taxon>
        <taxon>Bacilli</taxon>
        <taxon>Bacillales</taxon>
        <taxon>Bacillaceae</taxon>
        <taxon>Siminovitchia</taxon>
    </lineage>
</organism>
<keyword evidence="2" id="KW-1185">Reference proteome</keyword>
<gene>
    <name evidence="1" type="ORF">J1TS3_27470</name>
</gene>
<reference evidence="1 2" key="1">
    <citation type="submission" date="2021-03" db="EMBL/GenBank/DDBJ databases">
        <title>Antimicrobial resistance genes in bacteria isolated from Japanese honey, and their potential for conferring macrolide and lincosamide resistance in the American foulbrood pathogen Paenibacillus larvae.</title>
        <authorList>
            <person name="Okamoto M."/>
            <person name="Kumagai M."/>
            <person name="Kanamori H."/>
            <person name="Takamatsu D."/>
        </authorList>
    </citation>
    <scope>NUCLEOTIDE SEQUENCE [LARGE SCALE GENOMIC DNA]</scope>
    <source>
        <strain evidence="1 2">J1TS3</strain>
    </source>
</reference>
<sequence length="66" mass="7256">MVKNNTKMNFNFPLSNPTLIPLNGPIEERFSSTTAPGRNIRLASFCTLCKGHFLFGLIITEAGGRT</sequence>
<protein>
    <submittedName>
        <fullName evidence="1">Uncharacterized protein</fullName>
    </submittedName>
</protein>